<dbReference type="PANTHER" id="PTHR12532:SF6">
    <property type="entry name" value="TRANSCRIPTIONAL REGULATORY PROTEIN YEBC-RELATED"/>
    <property type="match status" value="1"/>
</dbReference>
<dbReference type="Gene3D" id="3.30.70.980">
    <property type="match status" value="2"/>
</dbReference>
<dbReference type="Pfam" id="PF01709">
    <property type="entry name" value="Transcrip_reg"/>
    <property type="match status" value="1"/>
</dbReference>
<dbReference type="InterPro" id="IPR048300">
    <property type="entry name" value="TACO1_YebC-like_2nd/3rd_dom"/>
</dbReference>
<dbReference type="HAMAP" id="MF_00693">
    <property type="entry name" value="Transcrip_reg_TACO1"/>
    <property type="match status" value="1"/>
</dbReference>
<proteinExistence type="inferred from homology"/>
<comment type="similarity">
    <text evidence="1 6">Belongs to the TACO1 family.</text>
</comment>
<sequence length="251" mass="28007">MAGHSKWSNIKHRKGAQDAKRGKLFMKLAREIFMAAKQGGGDQETNPALRLAVDKARSNNMPKDNIDRAIKKATGDLEGVNYEEYTYEGYGPGGVAVMVKVLTDNKNRTAADVRHAFNKNDGNLGENGCVSFMFNRSGYLVIDRSTTDADEEEVMLEVIEAGAEEMETTEGQFEIYTDPESFSEVKDALQSNGYEFTTSEVTMIPETYTELGEDGVEKMLKLIDMLEDNDDVQEVYHNLDADEEILEKLSS</sequence>
<dbReference type="Pfam" id="PF20772">
    <property type="entry name" value="TACO1_YebC_N"/>
    <property type="match status" value="1"/>
</dbReference>
<comment type="subcellular location">
    <subcellularLocation>
        <location evidence="6">Cytoplasm</location>
    </subcellularLocation>
</comment>
<dbReference type="Gene3D" id="1.10.10.200">
    <property type="match status" value="1"/>
</dbReference>
<keyword evidence="3 6" id="KW-0805">Transcription regulation</keyword>
<dbReference type="InterPro" id="IPR049083">
    <property type="entry name" value="TACO1_YebC_N"/>
</dbReference>
<dbReference type="FunFam" id="1.10.10.200:FF:000002">
    <property type="entry name" value="Probable transcriptional regulatory protein CLM62_37755"/>
    <property type="match status" value="1"/>
</dbReference>
<evidence type="ECO:0000256" key="4">
    <source>
        <dbReference type="ARBA" id="ARBA00023125"/>
    </source>
</evidence>
<dbReference type="NCBIfam" id="NF001030">
    <property type="entry name" value="PRK00110.1"/>
    <property type="match status" value="1"/>
</dbReference>
<dbReference type="eggNOG" id="COG0217">
    <property type="taxonomic scope" value="Bacteria"/>
</dbReference>
<evidence type="ECO:0000259" key="7">
    <source>
        <dbReference type="Pfam" id="PF01709"/>
    </source>
</evidence>
<dbReference type="FunFam" id="3.30.70.980:FF:000002">
    <property type="entry name" value="Probable transcriptional regulatory protein YebC"/>
    <property type="match status" value="1"/>
</dbReference>
<dbReference type="GO" id="GO:0006355">
    <property type="term" value="P:regulation of DNA-templated transcription"/>
    <property type="evidence" value="ECO:0007669"/>
    <property type="project" value="UniProtKB-UniRule"/>
</dbReference>
<dbReference type="OrthoDB" id="9781053at2"/>
<keyword evidence="10" id="KW-1185">Reference proteome</keyword>
<dbReference type="InterPro" id="IPR002876">
    <property type="entry name" value="Transcrip_reg_TACO1-like"/>
</dbReference>
<evidence type="ECO:0000256" key="5">
    <source>
        <dbReference type="ARBA" id="ARBA00023163"/>
    </source>
</evidence>
<gene>
    <name evidence="9" type="ORF">SAMN04487936_101190</name>
</gene>
<dbReference type="NCBIfam" id="TIGR01033">
    <property type="entry name" value="YebC/PmpR family DNA-binding transcriptional regulator"/>
    <property type="match status" value="1"/>
</dbReference>
<evidence type="ECO:0000256" key="6">
    <source>
        <dbReference type="HAMAP-Rule" id="MF_00693"/>
    </source>
</evidence>
<dbReference type="PANTHER" id="PTHR12532">
    <property type="entry name" value="TRANSLATIONAL ACTIVATOR OF CYTOCHROME C OXIDASE 1"/>
    <property type="match status" value="1"/>
</dbReference>
<dbReference type="GO" id="GO:0003677">
    <property type="term" value="F:DNA binding"/>
    <property type="evidence" value="ECO:0007669"/>
    <property type="project" value="UniProtKB-UniRule"/>
</dbReference>
<keyword evidence="4 6" id="KW-0238">DNA-binding</keyword>
<evidence type="ECO:0000259" key="8">
    <source>
        <dbReference type="Pfam" id="PF20772"/>
    </source>
</evidence>
<evidence type="ECO:0000313" key="9">
    <source>
        <dbReference type="EMBL" id="SFJ17042.1"/>
    </source>
</evidence>
<dbReference type="GO" id="GO:0005829">
    <property type="term" value="C:cytosol"/>
    <property type="evidence" value="ECO:0007669"/>
    <property type="project" value="TreeGrafter"/>
</dbReference>
<dbReference type="SUPFAM" id="SSF75625">
    <property type="entry name" value="YebC-like"/>
    <property type="match status" value="1"/>
</dbReference>
<reference evidence="10" key="1">
    <citation type="submission" date="2016-10" db="EMBL/GenBank/DDBJ databases">
        <authorList>
            <person name="Varghese N."/>
            <person name="Submissions S."/>
        </authorList>
    </citation>
    <scope>NUCLEOTIDE SEQUENCE [LARGE SCALE GENOMIC DNA]</scope>
    <source>
        <strain evidence="10">CGMCC 1.3704</strain>
    </source>
</reference>
<dbReference type="EMBL" id="FOSB01000001">
    <property type="protein sequence ID" value="SFJ17042.1"/>
    <property type="molecule type" value="Genomic_DNA"/>
</dbReference>
<dbReference type="RefSeq" id="WP_075034683.1">
    <property type="nucleotide sequence ID" value="NZ_FOSB01000001.1"/>
</dbReference>
<dbReference type="Proteomes" id="UP000183557">
    <property type="component" value="Unassembled WGS sequence"/>
</dbReference>
<evidence type="ECO:0000313" key="10">
    <source>
        <dbReference type="Proteomes" id="UP000183557"/>
    </source>
</evidence>
<dbReference type="NCBIfam" id="NF009044">
    <property type="entry name" value="PRK12378.1"/>
    <property type="match status" value="1"/>
</dbReference>
<dbReference type="InterPro" id="IPR017856">
    <property type="entry name" value="Integrase-like_N"/>
</dbReference>
<dbReference type="AlphaFoldDB" id="A0A1I3P6J0"/>
<evidence type="ECO:0000256" key="1">
    <source>
        <dbReference type="ARBA" id="ARBA00008724"/>
    </source>
</evidence>
<dbReference type="STRING" id="240302.BN982_00371"/>
<accession>A0A1I3P6J0</accession>
<evidence type="ECO:0000256" key="3">
    <source>
        <dbReference type="ARBA" id="ARBA00023015"/>
    </source>
</evidence>
<keyword evidence="5 6" id="KW-0804">Transcription</keyword>
<dbReference type="InterPro" id="IPR029072">
    <property type="entry name" value="YebC-like"/>
</dbReference>
<name>A0A1I3P6J0_HALDA</name>
<evidence type="ECO:0000256" key="2">
    <source>
        <dbReference type="ARBA" id="ARBA00022490"/>
    </source>
</evidence>
<feature type="domain" description="TACO1/YebC-like second and third" evidence="7">
    <location>
        <begin position="82"/>
        <end position="239"/>
    </location>
</feature>
<protein>
    <recommendedName>
        <fullName evidence="6">Probable transcriptional regulatory protein SAMN04487936_101190</fullName>
    </recommendedName>
</protein>
<keyword evidence="2 6" id="KW-0963">Cytoplasm</keyword>
<feature type="domain" description="TACO1/YebC-like N-terminal" evidence="8">
    <location>
        <begin position="5"/>
        <end position="75"/>
    </location>
</feature>
<dbReference type="InterPro" id="IPR026564">
    <property type="entry name" value="Transcrip_reg_TACO1-like_dom3"/>
</dbReference>
<organism evidence="9 10">
    <name type="scientific">Halobacillus dabanensis</name>
    <dbReference type="NCBI Taxonomy" id="240302"/>
    <lineage>
        <taxon>Bacteria</taxon>
        <taxon>Bacillati</taxon>
        <taxon>Bacillota</taxon>
        <taxon>Bacilli</taxon>
        <taxon>Bacillales</taxon>
        <taxon>Bacillaceae</taxon>
        <taxon>Halobacillus</taxon>
    </lineage>
</organism>